<dbReference type="OrthoDB" id="8949317at2759"/>
<evidence type="ECO:0000256" key="1">
    <source>
        <dbReference type="ARBA" id="ARBA00023157"/>
    </source>
</evidence>
<organism evidence="2 3">
    <name type="scientific">Crotophaga sulcirostris</name>
    <name type="common">Groove-billed ani</name>
    <dbReference type="NCBI Taxonomy" id="33598"/>
    <lineage>
        <taxon>Eukaryota</taxon>
        <taxon>Metazoa</taxon>
        <taxon>Chordata</taxon>
        <taxon>Craniata</taxon>
        <taxon>Vertebrata</taxon>
        <taxon>Euteleostomi</taxon>
        <taxon>Archelosauria</taxon>
        <taxon>Archosauria</taxon>
        <taxon>Dinosauria</taxon>
        <taxon>Saurischia</taxon>
        <taxon>Theropoda</taxon>
        <taxon>Coelurosauria</taxon>
        <taxon>Aves</taxon>
        <taxon>Neognathae</taxon>
        <taxon>Neoaves</taxon>
        <taxon>Otidimorphae</taxon>
        <taxon>Cuculiformes</taxon>
        <taxon>Crotophagidae</taxon>
        <taxon>Crotophaga</taxon>
    </lineage>
</organism>
<dbReference type="Gene3D" id="1.10.287.210">
    <property type="match status" value="1"/>
</dbReference>
<dbReference type="Pfam" id="PF00429">
    <property type="entry name" value="TLV_coat"/>
    <property type="match status" value="1"/>
</dbReference>
<dbReference type="PANTHER" id="PTHR10424:SF73">
    <property type="entry name" value="ENDOGENOUS RETROVIRUS GROUP FC1 ENV POLYPROTEIN-RELATED"/>
    <property type="match status" value="1"/>
</dbReference>
<proteinExistence type="predicted"/>
<sequence>NQNLYVQLITQLGVGELEKVIVKISGVMEQIENFTPDAVQGLQQEISSLSKVVGQNRMGLDILLAKEGGLCMVTNQTCCSYINQEKFVETDLG</sequence>
<accession>A0A7K5IB93</accession>
<gene>
    <name evidence="2" type="primary">Ervv2_5</name>
    <name evidence="2" type="ORF">CROSUL_R14819</name>
</gene>
<keyword evidence="1" id="KW-1015">Disulfide bond</keyword>
<comment type="caution">
    <text evidence="2">The sequence shown here is derived from an EMBL/GenBank/DDBJ whole genome shotgun (WGS) entry which is preliminary data.</text>
</comment>
<feature type="non-terminal residue" evidence="2">
    <location>
        <position position="1"/>
    </location>
</feature>
<keyword evidence="3" id="KW-1185">Reference proteome</keyword>
<dbReference type="AlphaFoldDB" id="A0A7K5IB93"/>
<feature type="non-terminal residue" evidence="2">
    <location>
        <position position="93"/>
    </location>
</feature>
<reference evidence="2 3" key="1">
    <citation type="submission" date="2019-09" db="EMBL/GenBank/DDBJ databases">
        <title>Bird 10,000 Genomes (B10K) Project - Family phase.</title>
        <authorList>
            <person name="Zhang G."/>
        </authorList>
    </citation>
    <scope>NUCLEOTIDE SEQUENCE [LARGE SCALE GENOMIC DNA]</scope>
    <source>
        <strain evidence="2">B10K-DU-003-44</strain>
        <tissue evidence="2">Muscle</tissue>
    </source>
</reference>
<protein>
    <submittedName>
        <fullName evidence="2">ERVV2 protein</fullName>
    </submittedName>
</protein>
<dbReference type="EMBL" id="VYZB01001887">
    <property type="protein sequence ID" value="NWS78957.1"/>
    <property type="molecule type" value="Genomic_DNA"/>
</dbReference>
<dbReference type="PANTHER" id="PTHR10424">
    <property type="entry name" value="VIRAL ENVELOPE PROTEIN"/>
    <property type="match status" value="1"/>
</dbReference>
<dbReference type="SUPFAM" id="SSF58069">
    <property type="entry name" value="Virus ectodomain"/>
    <property type="match status" value="1"/>
</dbReference>
<name>A0A7K5IB93_CROSL</name>
<dbReference type="Proteomes" id="UP000549499">
    <property type="component" value="Unassembled WGS sequence"/>
</dbReference>
<evidence type="ECO:0000313" key="2">
    <source>
        <dbReference type="EMBL" id="NWS78957.1"/>
    </source>
</evidence>
<evidence type="ECO:0000313" key="3">
    <source>
        <dbReference type="Proteomes" id="UP000549499"/>
    </source>
</evidence>
<dbReference type="InterPro" id="IPR018154">
    <property type="entry name" value="TLV/ENV_coat_polyprotein"/>
</dbReference>